<sequence>MKMGVFSDGEDMGLEALHVVESTRAGQQPVWVDLHPESSPARGHLTGNRLAYREFDWMAEGLELRTLRKNLGVDCLRQRGGGKKNPIRKQQML</sequence>
<organism evidence="1 2">
    <name type="scientific">Chiloscyllium punctatum</name>
    <name type="common">Brownbanded bambooshark</name>
    <name type="synonym">Hemiscyllium punctatum</name>
    <dbReference type="NCBI Taxonomy" id="137246"/>
    <lineage>
        <taxon>Eukaryota</taxon>
        <taxon>Metazoa</taxon>
        <taxon>Chordata</taxon>
        <taxon>Craniata</taxon>
        <taxon>Vertebrata</taxon>
        <taxon>Chondrichthyes</taxon>
        <taxon>Elasmobranchii</taxon>
        <taxon>Galeomorphii</taxon>
        <taxon>Galeoidea</taxon>
        <taxon>Orectolobiformes</taxon>
        <taxon>Hemiscylliidae</taxon>
        <taxon>Chiloscyllium</taxon>
    </lineage>
</organism>
<reference evidence="1 2" key="1">
    <citation type="journal article" date="2018" name="Nat. Ecol. Evol.">
        <title>Shark genomes provide insights into elasmobranch evolution and the origin of vertebrates.</title>
        <authorList>
            <person name="Hara Y"/>
            <person name="Yamaguchi K"/>
            <person name="Onimaru K"/>
            <person name="Kadota M"/>
            <person name="Koyanagi M"/>
            <person name="Keeley SD"/>
            <person name="Tatsumi K"/>
            <person name="Tanaka K"/>
            <person name="Motone F"/>
            <person name="Kageyama Y"/>
            <person name="Nozu R"/>
            <person name="Adachi N"/>
            <person name="Nishimura O"/>
            <person name="Nakagawa R"/>
            <person name="Tanegashima C"/>
            <person name="Kiyatake I"/>
            <person name="Matsumoto R"/>
            <person name="Murakumo K"/>
            <person name="Nishida K"/>
            <person name="Terakita A"/>
            <person name="Kuratani S"/>
            <person name="Sato K"/>
            <person name="Hyodo S Kuraku.S."/>
        </authorList>
    </citation>
    <scope>NUCLEOTIDE SEQUENCE [LARGE SCALE GENOMIC DNA]</scope>
</reference>
<accession>A0A401S533</accession>
<protein>
    <submittedName>
        <fullName evidence="1">Uncharacterized protein</fullName>
    </submittedName>
</protein>
<dbReference type="AlphaFoldDB" id="A0A401S533"/>
<name>A0A401S533_CHIPU</name>
<evidence type="ECO:0000313" key="1">
    <source>
        <dbReference type="EMBL" id="GCC25488.1"/>
    </source>
</evidence>
<gene>
    <name evidence="1" type="ORF">chiPu_0003898</name>
</gene>
<dbReference type="Proteomes" id="UP000287033">
    <property type="component" value="Unassembled WGS sequence"/>
</dbReference>
<keyword evidence="2" id="KW-1185">Reference proteome</keyword>
<comment type="caution">
    <text evidence="1">The sequence shown here is derived from an EMBL/GenBank/DDBJ whole genome shotgun (WGS) entry which is preliminary data.</text>
</comment>
<proteinExistence type="predicted"/>
<dbReference type="EMBL" id="BEZZ01000088">
    <property type="protein sequence ID" value="GCC25488.1"/>
    <property type="molecule type" value="Genomic_DNA"/>
</dbReference>
<evidence type="ECO:0000313" key="2">
    <source>
        <dbReference type="Proteomes" id="UP000287033"/>
    </source>
</evidence>